<name>A0A381N2R7_9ZZZZ</name>
<dbReference type="EMBL" id="UINC01000044">
    <property type="protein sequence ID" value="SUZ47958.1"/>
    <property type="molecule type" value="Genomic_DNA"/>
</dbReference>
<organism evidence="1">
    <name type="scientific">marine metagenome</name>
    <dbReference type="NCBI Taxonomy" id="408172"/>
    <lineage>
        <taxon>unclassified sequences</taxon>
        <taxon>metagenomes</taxon>
        <taxon>ecological metagenomes</taxon>
    </lineage>
</organism>
<reference evidence="1" key="1">
    <citation type="submission" date="2018-05" db="EMBL/GenBank/DDBJ databases">
        <authorList>
            <person name="Lanie J.A."/>
            <person name="Ng W.-L."/>
            <person name="Kazmierczak K.M."/>
            <person name="Andrzejewski T.M."/>
            <person name="Davidsen T.M."/>
            <person name="Wayne K.J."/>
            <person name="Tettelin H."/>
            <person name="Glass J.I."/>
            <person name="Rusch D."/>
            <person name="Podicherti R."/>
            <person name="Tsui H.-C.T."/>
            <person name="Winkler M.E."/>
        </authorList>
    </citation>
    <scope>NUCLEOTIDE SEQUENCE</scope>
</reference>
<sequence length="112" mass="12953">MKTFLLLIILYFTIDLYNSKLIGLWSKIPIQSSSEKTPNILNFKKDGSLIEINSKGTISHKYNVNNDFIEIIKLNGGSSEYNYYLSEDTLIIQRLENGKFIINKYLKEKLAL</sequence>
<accession>A0A381N2R7</accession>
<proteinExistence type="predicted"/>
<protein>
    <recommendedName>
        <fullName evidence="2">Lipocalin-like domain-containing protein</fullName>
    </recommendedName>
</protein>
<gene>
    <name evidence="1" type="ORF">METZ01_LOCUS812</name>
</gene>
<dbReference type="AlphaFoldDB" id="A0A381N2R7"/>
<evidence type="ECO:0008006" key="2">
    <source>
        <dbReference type="Google" id="ProtNLM"/>
    </source>
</evidence>
<evidence type="ECO:0000313" key="1">
    <source>
        <dbReference type="EMBL" id="SUZ47958.1"/>
    </source>
</evidence>